<accession>A0A0C9WR28</accession>
<dbReference type="STRING" id="1095629.A0A0C9WR28"/>
<organism evidence="2 3">
    <name type="scientific">Laccaria amethystina LaAM-08-1</name>
    <dbReference type="NCBI Taxonomy" id="1095629"/>
    <lineage>
        <taxon>Eukaryota</taxon>
        <taxon>Fungi</taxon>
        <taxon>Dikarya</taxon>
        <taxon>Basidiomycota</taxon>
        <taxon>Agaricomycotina</taxon>
        <taxon>Agaricomycetes</taxon>
        <taxon>Agaricomycetidae</taxon>
        <taxon>Agaricales</taxon>
        <taxon>Agaricineae</taxon>
        <taxon>Hydnangiaceae</taxon>
        <taxon>Laccaria</taxon>
    </lineage>
</organism>
<evidence type="ECO:0000313" key="2">
    <source>
        <dbReference type="EMBL" id="KIJ93770.1"/>
    </source>
</evidence>
<gene>
    <name evidence="2" type="ORF">K443DRAFT_380524</name>
</gene>
<keyword evidence="3" id="KW-1185">Reference proteome</keyword>
<feature type="compositionally biased region" description="Basic and acidic residues" evidence="1">
    <location>
        <begin position="571"/>
        <end position="582"/>
    </location>
</feature>
<feature type="compositionally biased region" description="Polar residues" evidence="1">
    <location>
        <begin position="471"/>
        <end position="485"/>
    </location>
</feature>
<dbReference type="Proteomes" id="UP000054477">
    <property type="component" value="Unassembled WGS sequence"/>
</dbReference>
<reference evidence="3" key="2">
    <citation type="submission" date="2015-01" db="EMBL/GenBank/DDBJ databases">
        <title>Evolutionary Origins and Diversification of the Mycorrhizal Mutualists.</title>
        <authorList>
            <consortium name="DOE Joint Genome Institute"/>
            <consortium name="Mycorrhizal Genomics Consortium"/>
            <person name="Kohler A."/>
            <person name="Kuo A."/>
            <person name="Nagy L.G."/>
            <person name="Floudas D."/>
            <person name="Copeland A."/>
            <person name="Barry K.W."/>
            <person name="Cichocki N."/>
            <person name="Veneault-Fourrey C."/>
            <person name="LaButti K."/>
            <person name="Lindquist E.A."/>
            <person name="Lipzen A."/>
            <person name="Lundell T."/>
            <person name="Morin E."/>
            <person name="Murat C."/>
            <person name="Riley R."/>
            <person name="Ohm R."/>
            <person name="Sun H."/>
            <person name="Tunlid A."/>
            <person name="Henrissat B."/>
            <person name="Grigoriev I.V."/>
            <person name="Hibbett D.S."/>
            <person name="Martin F."/>
        </authorList>
    </citation>
    <scope>NUCLEOTIDE SEQUENCE [LARGE SCALE GENOMIC DNA]</scope>
    <source>
        <strain evidence="3">LaAM-08-1</strain>
    </source>
</reference>
<protein>
    <submittedName>
        <fullName evidence="2">Uncharacterized protein</fullName>
    </submittedName>
</protein>
<feature type="compositionally biased region" description="Polar residues" evidence="1">
    <location>
        <begin position="203"/>
        <end position="215"/>
    </location>
</feature>
<feature type="compositionally biased region" description="Pro residues" evidence="1">
    <location>
        <begin position="220"/>
        <end position="233"/>
    </location>
</feature>
<feature type="region of interest" description="Disordered" evidence="1">
    <location>
        <begin position="563"/>
        <end position="623"/>
    </location>
</feature>
<dbReference type="HOGENOM" id="CLU_013862_0_0_1"/>
<dbReference type="AlphaFoldDB" id="A0A0C9WR28"/>
<evidence type="ECO:0000313" key="3">
    <source>
        <dbReference type="Proteomes" id="UP000054477"/>
    </source>
</evidence>
<evidence type="ECO:0000256" key="1">
    <source>
        <dbReference type="SAM" id="MobiDB-lite"/>
    </source>
</evidence>
<feature type="compositionally biased region" description="Low complexity" evidence="1">
    <location>
        <begin position="510"/>
        <end position="527"/>
    </location>
</feature>
<feature type="compositionally biased region" description="Pro residues" evidence="1">
    <location>
        <begin position="453"/>
        <end position="463"/>
    </location>
</feature>
<feature type="region of interest" description="Disordered" evidence="1">
    <location>
        <begin position="116"/>
        <end position="264"/>
    </location>
</feature>
<sequence length="623" mass="67859">MATRKLSLHASALNDEEYMLYTQCLGDIALVEDIQGAKDDEHYGRMVVGIREVRAWLRGRYSHVPGSQIDTILKYFSPTMKQGDTLSGGEFFAAIRLVIHAEHGKEVDRALAFVQAHPTPSRPQSRNETPIKNHLYLPPPPSRRQTVDSSVYSATSSTRFSSTSEPPPRSASPPKRHPPPPTHHPQLHPSQHAEPPKPILQHANHNPFLQRQTDTSSRLPPLPPRKPPPPPVPSSSNVYLAPPRHGARSVSPSSSGAATPTVAFPKPASHVTSALIKQSLQASKAAQSMKKAEEQLEKERVMQVLKSSSVVSGSHSFAGANGILGSSVVIGTSVHNRAHSPVKDDPPASVHSAPPLPRRRHRYQQQPSPPMSTSSLEQVALATTGVHPDSPSRMNLDLPPPQHPDRKAPSTTSSNIESFEAVYGPNTSTTTLTTTTEDPPTARVFRSKSLHQPSPPRPPLPPPLRRKRPESVQTLSSGEVLFTSSVRDRSVSRHTSFSSPTPTVAHRRSSLSVSGASASSSPYPSTSHDPLPHMSNIQRTIANLQPKLDALRFDGSKARYKAEAGLSRRGFVRDSSRGREDQEGLMPSSGEDTSVDSAVEDEDELYKEKDNLKWPAGEGWKPL</sequence>
<reference evidence="2 3" key="1">
    <citation type="submission" date="2014-04" db="EMBL/GenBank/DDBJ databases">
        <authorList>
            <consortium name="DOE Joint Genome Institute"/>
            <person name="Kuo A."/>
            <person name="Kohler A."/>
            <person name="Nagy L.G."/>
            <person name="Floudas D."/>
            <person name="Copeland A."/>
            <person name="Barry K.W."/>
            <person name="Cichocki N."/>
            <person name="Veneault-Fourrey C."/>
            <person name="LaButti K."/>
            <person name="Lindquist E.A."/>
            <person name="Lipzen A."/>
            <person name="Lundell T."/>
            <person name="Morin E."/>
            <person name="Murat C."/>
            <person name="Sun H."/>
            <person name="Tunlid A."/>
            <person name="Henrissat B."/>
            <person name="Grigoriev I.V."/>
            <person name="Hibbett D.S."/>
            <person name="Martin F."/>
            <person name="Nordberg H.P."/>
            <person name="Cantor M.N."/>
            <person name="Hua S.X."/>
        </authorList>
    </citation>
    <scope>NUCLEOTIDE SEQUENCE [LARGE SCALE GENOMIC DNA]</scope>
    <source>
        <strain evidence="2 3">LaAM-08-1</strain>
    </source>
</reference>
<feature type="region of interest" description="Disordered" evidence="1">
    <location>
        <begin position="337"/>
        <end position="534"/>
    </location>
</feature>
<dbReference type="EMBL" id="KN838826">
    <property type="protein sequence ID" value="KIJ93770.1"/>
    <property type="molecule type" value="Genomic_DNA"/>
</dbReference>
<feature type="compositionally biased region" description="Polar residues" evidence="1">
    <location>
        <begin position="493"/>
        <end position="502"/>
    </location>
</feature>
<feature type="compositionally biased region" description="Low complexity" evidence="1">
    <location>
        <begin position="149"/>
        <end position="164"/>
    </location>
</feature>
<name>A0A0C9WR28_9AGAR</name>
<feature type="compositionally biased region" description="Low complexity" evidence="1">
    <location>
        <begin position="427"/>
        <end position="436"/>
    </location>
</feature>
<proteinExistence type="predicted"/>
<dbReference type="OrthoDB" id="2553626at2759"/>